<evidence type="ECO:0000256" key="1">
    <source>
        <dbReference type="SAM" id="MobiDB-lite"/>
    </source>
</evidence>
<feature type="region of interest" description="Disordered" evidence="1">
    <location>
        <begin position="145"/>
        <end position="165"/>
    </location>
</feature>
<reference evidence="2 3" key="1">
    <citation type="submission" date="2018-04" db="EMBL/GenBank/DDBJ databases">
        <title>Genomic Encyclopedia of Archaeal and Bacterial Type Strains, Phase II (KMG-II): from individual species to whole genera.</title>
        <authorList>
            <person name="Goeker M."/>
        </authorList>
    </citation>
    <scope>NUCLEOTIDE SEQUENCE [LARGE SCALE GENOMIC DNA]</scope>
    <source>
        <strain evidence="2 3">DSM 12244</strain>
    </source>
</reference>
<dbReference type="OrthoDB" id="7866198at2"/>
<accession>A0A2T6C9X9</accession>
<dbReference type="Proteomes" id="UP000244092">
    <property type="component" value="Unassembled WGS sequence"/>
</dbReference>
<name>A0A2T6C9X9_9RHOB</name>
<evidence type="ECO:0000313" key="3">
    <source>
        <dbReference type="Proteomes" id="UP000244092"/>
    </source>
</evidence>
<evidence type="ECO:0008006" key="4">
    <source>
        <dbReference type="Google" id="ProtNLM"/>
    </source>
</evidence>
<dbReference type="RefSeq" id="WP_025048541.1">
    <property type="nucleotide sequence ID" value="NZ_CANMAK010000013.1"/>
</dbReference>
<feature type="compositionally biased region" description="Basic and acidic residues" evidence="1">
    <location>
        <begin position="150"/>
        <end position="165"/>
    </location>
</feature>
<protein>
    <recommendedName>
        <fullName evidence="4">Flagellar biosynthesis protein FlgN</fullName>
    </recommendedName>
</protein>
<comment type="caution">
    <text evidence="2">The sequence shown here is derived from an EMBL/GenBank/DDBJ whole genome shotgun (WGS) entry which is preliminary data.</text>
</comment>
<sequence>MNAPKKFRFGERMDAPAQGGTANQMPLTQQDEQNLDDYVGKIKETVTILRNEITAIKNGELEVVSNVFDEKSKVLKWLELRTPLVEPFLNHEAAKKRNLKEHLAELKRFIEEDDAMLSRMAVAARTILREVEKITNRNGLGGVYGKSGRKLSDAPKGKMRIDQEF</sequence>
<dbReference type="AlphaFoldDB" id="A0A2T6C9X9"/>
<organism evidence="2 3">
    <name type="scientific">Sulfitobacter mediterraneus</name>
    <dbReference type="NCBI Taxonomy" id="83219"/>
    <lineage>
        <taxon>Bacteria</taxon>
        <taxon>Pseudomonadati</taxon>
        <taxon>Pseudomonadota</taxon>
        <taxon>Alphaproteobacteria</taxon>
        <taxon>Rhodobacterales</taxon>
        <taxon>Roseobacteraceae</taxon>
        <taxon>Sulfitobacter</taxon>
    </lineage>
</organism>
<feature type="region of interest" description="Disordered" evidence="1">
    <location>
        <begin position="1"/>
        <end position="25"/>
    </location>
</feature>
<dbReference type="EMBL" id="QBKU01000014">
    <property type="protein sequence ID" value="PTX65132.1"/>
    <property type="molecule type" value="Genomic_DNA"/>
</dbReference>
<gene>
    <name evidence="2" type="ORF">C8N31_11450</name>
</gene>
<evidence type="ECO:0000313" key="2">
    <source>
        <dbReference type="EMBL" id="PTX65132.1"/>
    </source>
</evidence>
<proteinExistence type="predicted"/>